<dbReference type="Proteomes" id="UP000198866">
    <property type="component" value="Unassembled WGS sequence"/>
</dbReference>
<sequence>MGPKTPVTEGDFFRQPLREQINLKHPLVRLAKLVKWDRLGASMSESFVSRKGRPATSPRLIAGLLYLQHAFDLSDEEVVWQWVENPYWQVFTGETYLQTEPPIDPSSLTRWRKRLGEAGVEELLAETIEAAKRAGVIKAASVKRVIVDTTVMQKAIAHPTDSRLLERCREHLVKAAARHGLKLRQNYNREAPHLARQIGRYAHAKQYKRMKKVLRTLRSRVGRVMRDVERQIDAVSDGSRPALQELIGRTKRILSQKAKDKNKLYALHAPEVECLAKGKARTPYEFGVKVSITTTHKEGLVVGMRSMPGNPYDGHTLAEALEQAAILSDVTPEIAVVDRGYKSVAVDGVKIYHPGLRRGITRGLRAMIRRRSAIEPAIGHMKTDGKLDRNWLKGTLGDAGSSAGCDRHHIAPRASSGSCSFFAPSLFSHCSPLSIRQRPSSDADDRRKRFIQGRLDSRQDSPPRIRKAPRKSLMPFS</sequence>
<dbReference type="GO" id="GO:0006313">
    <property type="term" value="P:DNA transposition"/>
    <property type="evidence" value="ECO:0007669"/>
    <property type="project" value="InterPro"/>
</dbReference>
<dbReference type="GO" id="GO:0004803">
    <property type="term" value="F:transposase activity"/>
    <property type="evidence" value="ECO:0007669"/>
    <property type="project" value="InterPro"/>
</dbReference>
<evidence type="ECO:0000313" key="5">
    <source>
        <dbReference type="Proteomes" id="UP000198866"/>
    </source>
</evidence>
<feature type="region of interest" description="Disordered" evidence="1">
    <location>
        <begin position="435"/>
        <end position="477"/>
    </location>
</feature>
<dbReference type="Pfam" id="PF01609">
    <property type="entry name" value="DDE_Tnp_1"/>
    <property type="match status" value="1"/>
</dbReference>
<dbReference type="InterPro" id="IPR002559">
    <property type="entry name" value="Transposase_11"/>
</dbReference>
<dbReference type="PANTHER" id="PTHR33803">
    <property type="entry name" value="IS1478 TRANSPOSASE"/>
    <property type="match status" value="1"/>
</dbReference>
<gene>
    <name evidence="4" type="ORF">SAMN05192539_103186</name>
</gene>
<protein>
    <submittedName>
        <fullName evidence="4">Transposase, IS4 family</fullName>
    </submittedName>
</protein>
<dbReference type="PANTHER" id="PTHR33803:SF3">
    <property type="entry name" value="BLL1974 PROTEIN"/>
    <property type="match status" value="1"/>
</dbReference>
<dbReference type="Pfam" id="PF05598">
    <property type="entry name" value="DUF772"/>
    <property type="match status" value="1"/>
</dbReference>
<dbReference type="STRING" id="667676.SAMN05192539_103186"/>
<dbReference type="EMBL" id="FNYE01000031">
    <property type="protein sequence ID" value="SEK02605.1"/>
    <property type="molecule type" value="Genomic_DNA"/>
</dbReference>
<accession>A0A1H7DWD4</accession>
<organism evidence="4 5">
    <name type="scientific">Paraburkholderia diazotrophica</name>
    <dbReference type="NCBI Taxonomy" id="667676"/>
    <lineage>
        <taxon>Bacteria</taxon>
        <taxon>Pseudomonadati</taxon>
        <taxon>Pseudomonadota</taxon>
        <taxon>Betaproteobacteria</taxon>
        <taxon>Burkholderiales</taxon>
        <taxon>Burkholderiaceae</taxon>
        <taxon>Paraburkholderia</taxon>
    </lineage>
</organism>
<evidence type="ECO:0000259" key="3">
    <source>
        <dbReference type="Pfam" id="PF05598"/>
    </source>
</evidence>
<evidence type="ECO:0000259" key="2">
    <source>
        <dbReference type="Pfam" id="PF01609"/>
    </source>
</evidence>
<dbReference type="GO" id="GO:0003677">
    <property type="term" value="F:DNA binding"/>
    <property type="evidence" value="ECO:0007669"/>
    <property type="project" value="InterPro"/>
</dbReference>
<proteinExistence type="predicted"/>
<dbReference type="NCBIfam" id="NF033578">
    <property type="entry name" value="transpos_IS5_1"/>
    <property type="match status" value="1"/>
</dbReference>
<evidence type="ECO:0000313" key="4">
    <source>
        <dbReference type="EMBL" id="SEK02605.1"/>
    </source>
</evidence>
<dbReference type="InterPro" id="IPR047710">
    <property type="entry name" value="Transpos_IS5-like"/>
</dbReference>
<dbReference type="AlphaFoldDB" id="A0A1H7DWD4"/>
<keyword evidence="5" id="KW-1185">Reference proteome</keyword>
<feature type="domain" description="Transposase IS4-like" evidence="2">
    <location>
        <begin position="280"/>
        <end position="383"/>
    </location>
</feature>
<feature type="domain" description="Transposase InsH N-terminal" evidence="3">
    <location>
        <begin position="17"/>
        <end position="114"/>
    </location>
</feature>
<reference evidence="5" key="1">
    <citation type="submission" date="2016-10" db="EMBL/GenBank/DDBJ databases">
        <authorList>
            <person name="Varghese N."/>
            <person name="Submissions S."/>
        </authorList>
    </citation>
    <scope>NUCLEOTIDE SEQUENCE [LARGE SCALE GENOMIC DNA]</scope>
    <source>
        <strain evidence="5">LMG 26031</strain>
    </source>
</reference>
<name>A0A1H7DWD4_9BURK</name>
<dbReference type="InterPro" id="IPR008490">
    <property type="entry name" value="Transposase_InsH_N"/>
</dbReference>
<evidence type="ECO:0000256" key="1">
    <source>
        <dbReference type="SAM" id="MobiDB-lite"/>
    </source>
</evidence>